<protein>
    <recommendedName>
        <fullName evidence="3">Type II secretion system protein K</fullName>
    </recommendedName>
</protein>
<dbReference type="EMBL" id="ADCP02000001">
    <property type="protein sequence ID" value="EFV45125.1"/>
    <property type="molecule type" value="Genomic_DNA"/>
</dbReference>
<proteinExistence type="predicted"/>
<name>E5Y4E1_BILW3</name>
<dbReference type="Gene3D" id="1.10.40.60">
    <property type="entry name" value="EpsJ-like"/>
    <property type="match status" value="2"/>
</dbReference>
<evidence type="ECO:0008006" key="3">
    <source>
        <dbReference type="Google" id="ProtNLM"/>
    </source>
</evidence>
<dbReference type="Proteomes" id="UP000006034">
    <property type="component" value="Unassembled WGS sequence"/>
</dbReference>
<dbReference type="GeneID" id="78086192"/>
<dbReference type="HOGENOM" id="CLU_800933_0_0_7"/>
<comment type="caution">
    <text evidence="1">The sequence shown here is derived from an EMBL/GenBank/DDBJ whole genome shotgun (WGS) entry which is preliminary data.</text>
</comment>
<sequence length="346" mass="38976">MCGTRGTFFKDKRRGAVLILVLFVLTGLSVLTVEFSRDILLDHAMSTSTRSILAAKPLMESGERLATAVLTRNSEAGTPDHVREDWGLFGLGLERLSAELPGADLSGSIEDENSRFPINAIFYEREADRARAEAFADILTRLLAGLMRVHGYAGGPDNALALAKEYVDSLRQWGGQTETDQDTLKWYLTQTPCYLPPGRPLLAPEEILLVRWPHVEQEWGRDVLRGTKELPGLLETLTIWTQGPMNMNTLQPAVLSALVRDERQARPFVNAVLHYRDNPDNDLGENWYKDLLSAYDVPALPNGCLDVRSRWYRLNLTVRQGARKNTLTSVGWVTHEYVTWEYRAVH</sequence>
<dbReference type="RefSeq" id="WP_005025849.1">
    <property type="nucleotide sequence ID" value="NZ_KE150238.1"/>
</dbReference>
<dbReference type="OrthoDB" id="5452578at2"/>
<dbReference type="InterPro" id="IPR038072">
    <property type="entry name" value="GspK_central_sf"/>
</dbReference>
<organism evidence="1 2">
    <name type="scientific">Bilophila wadsworthia (strain 3_1_6)</name>
    <dbReference type="NCBI Taxonomy" id="563192"/>
    <lineage>
        <taxon>Bacteria</taxon>
        <taxon>Pseudomonadati</taxon>
        <taxon>Thermodesulfobacteriota</taxon>
        <taxon>Desulfovibrionia</taxon>
        <taxon>Desulfovibrionales</taxon>
        <taxon>Desulfovibrionaceae</taxon>
        <taxon>Bilophila</taxon>
    </lineage>
</organism>
<gene>
    <name evidence="1" type="ORF">HMPREF0179_01053</name>
</gene>
<evidence type="ECO:0000313" key="2">
    <source>
        <dbReference type="Proteomes" id="UP000006034"/>
    </source>
</evidence>
<accession>E5Y4E1</accession>
<evidence type="ECO:0000313" key="1">
    <source>
        <dbReference type="EMBL" id="EFV45125.1"/>
    </source>
</evidence>
<dbReference type="STRING" id="563192.HMPREF0179_01053"/>
<dbReference type="Gene3D" id="3.30.1300.30">
    <property type="entry name" value="GSPII I/J protein-like"/>
    <property type="match status" value="1"/>
</dbReference>
<dbReference type="eggNOG" id="COG3156">
    <property type="taxonomic scope" value="Bacteria"/>
</dbReference>
<reference evidence="1 2" key="2">
    <citation type="submission" date="2013-04" db="EMBL/GenBank/DDBJ databases">
        <title>The Genome Sequence of Bilophila wadsworthia 3_1_6.</title>
        <authorList>
            <consortium name="The Broad Institute Genomics Platform"/>
            <person name="Earl A."/>
            <person name="Ward D."/>
            <person name="Feldgarden M."/>
            <person name="Gevers D."/>
            <person name="Sibley C."/>
            <person name="Strauss J."/>
            <person name="Allen-Vercoe E."/>
            <person name="Walker B."/>
            <person name="Young S."/>
            <person name="Zeng Q."/>
            <person name="Gargeya S."/>
            <person name="Fitzgerald M."/>
            <person name="Haas B."/>
            <person name="Abouelleil A."/>
            <person name="Allen A.W."/>
            <person name="Alvarado L."/>
            <person name="Arachchi H.M."/>
            <person name="Berlin A.M."/>
            <person name="Chapman S.B."/>
            <person name="Gainer-Dewar J."/>
            <person name="Goldberg J."/>
            <person name="Griggs A."/>
            <person name="Gujja S."/>
            <person name="Hansen M."/>
            <person name="Howarth C."/>
            <person name="Imamovic A."/>
            <person name="Ireland A."/>
            <person name="Larimer J."/>
            <person name="McCowan C."/>
            <person name="Murphy C."/>
            <person name="Pearson M."/>
            <person name="Poon T.W."/>
            <person name="Priest M."/>
            <person name="Roberts A."/>
            <person name="Saif S."/>
            <person name="Shea T."/>
            <person name="Sisk P."/>
            <person name="Sykes S."/>
            <person name="Wortman J."/>
            <person name="Nusbaum C."/>
            <person name="Birren B."/>
        </authorList>
    </citation>
    <scope>NUCLEOTIDE SEQUENCE [LARGE SCALE GENOMIC DNA]</scope>
    <source>
        <strain evidence="1 2">3_1_6</strain>
    </source>
</reference>
<reference evidence="1 2" key="1">
    <citation type="submission" date="2010-10" db="EMBL/GenBank/DDBJ databases">
        <authorList>
            <consortium name="The Broad Institute Genome Sequencing Platform"/>
            <person name="Ward D."/>
            <person name="Earl A."/>
            <person name="Feldgarden M."/>
            <person name="Young S.K."/>
            <person name="Gargeya S."/>
            <person name="Zeng Q."/>
            <person name="Alvarado L."/>
            <person name="Berlin A."/>
            <person name="Bochicchio J."/>
            <person name="Chapman S.B."/>
            <person name="Chen Z."/>
            <person name="Freedman E."/>
            <person name="Gellesch M."/>
            <person name="Goldberg J."/>
            <person name="Griggs A."/>
            <person name="Gujja S."/>
            <person name="Heilman E."/>
            <person name="Heiman D."/>
            <person name="Howarth C."/>
            <person name="Mehta T."/>
            <person name="Neiman D."/>
            <person name="Pearson M."/>
            <person name="Roberts A."/>
            <person name="Saif S."/>
            <person name="Shea T."/>
            <person name="Shenoy N."/>
            <person name="Sisk P."/>
            <person name="Stolte C."/>
            <person name="Sykes S."/>
            <person name="White J."/>
            <person name="Yandava C."/>
            <person name="Allen-Vercoe E."/>
            <person name="Sibley C."/>
            <person name="Ambrose C.E."/>
            <person name="Strauss J."/>
            <person name="Daigneault M."/>
            <person name="Haas B."/>
            <person name="Nusbaum C."/>
            <person name="Birren B."/>
        </authorList>
    </citation>
    <scope>NUCLEOTIDE SEQUENCE [LARGE SCALE GENOMIC DNA]</scope>
    <source>
        <strain evidence="1 2">3_1_6</strain>
    </source>
</reference>
<keyword evidence="2" id="KW-1185">Reference proteome</keyword>
<dbReference type="AlphaFoldDB" id="E5Y4E1"/>